<dbReference type="AlphaFoldDB" id="A0A921YZG2"/>
<dbReference type="EMBL" id="JH668358">
    <property type="protein sequence ID" value="KAG6448527.1"/>
    <property type="molecule type" value="Genomic_DNA"/>
</dbReference>
<feature type="region of interest" description="Disordered" evidence="1">
    <location>
        <begin position="27"/>
        <end position="49"/>
    </location>
</feature>
<organism evidence="2 3">
    <name type="scientific">Manduca sexta</name>
    <name type="common">Tobacco hawkmoth</name>
    <name type="synonym">Tobacco hornworm</name>
    <dbReference type="NCBI Taxonomy" id="7130"/>
    <lineage>
        <taxon>Eukaryota</taxon>
        <taxon>Metazoa</taxon>
        <taxon>Ecdysozoa</taxon>
        <taxon>Arthropoda</taxon>
        <taxon>Hexapoda</taxon>
        <taxon>Insecta</taxon>
        <taxon>Pterygota</taxon>
        <taxon>Neoptera</taxon>
        <taxon>Endopterygota</taxon>
        <taxon>Lepidoptera</taxon>
        <taxon>Glossata</taxon>
        <taxon>Ditrysia</taxon>
        <taxon>Bombycoidea</taxon>
        <taxon>Sphingidae</taxon>
        <taxon>Sphinginae</taxon>
        <taxon>Sphingini</taxon>
        <taxon>Manduca</taxon>
    </lineage>
</organism>
<gene>
    <name evidence="2" type="ORF">O3G_MSEX005533</name>
</gene>
<feature type="compositionally biased region" description="Acidic residues" evidence="1">
    <location>
        <begin position="30"/>
        <end position="40"/>
    </location>
</feature>
<comment type="caution">
    <text evidence="2">The sequence shown here is derived from an EMBL/GenBank/DDBJ whole genome shotgun (WGS) entry which is preliminary data.</text>
</comment>
<protein>
    <submittedName>
        <fullName evidence="2">Uncharacterized protein</fullName>
    </submittedName>
</protein>
<reference evidence="2" key="2">
    <citation type="submission" date="2020-12" db="EMBL/GenBank/DDBJ databases">
        <authorList>
            <person name="Kanost M."/>
        </authorList>
    </citation>
    <scope>NUCLEOTIDE SEQUENCE</scope>
</reference>
<sequence>MDGGMAISRQRGLWDDEITSILNDGTLDNSEFEDEGEENADFVSDNGDNAEIISSETSLEEEIPLSDLKRKGLRTRGRISGLGHIRIRGGTSRSMGRVDIQHAESDIRTNSERPEWIEDVFIPTDVPFTQPAYLDFEPVNFADGFDYF</sequence>
<evidence type="ECO:0000313" key="3">
    <source>
        <dbReference type="Proteomes" id="UP000791440"/>
    </source>
</evidence>
<evidence type="ECO:0000256" key="1">
    <source>
        <dbReference type="SAM" id="MobiDB-lite"/>
    </source>
</evidence>
<dbReference type="Proteomes" id="UP000791440">
    <property type="component" value="Unassembled WGS sequence"/>
</dbReference>
<accession>A0A921YZG2</accession>
<keyword evidence="3" id="KW-1185">Reference proteome</keyword>
<reference evidence="2" key="1">
    <citation type="journal article" date="2016" name="Insect Biochem. Mol. Biol.">
        <title>Multifaceted biological insights from a draft genome sequence of the tobacco hornworm moth, Manduca sexta.</title>
        <authorList>
            <person name="Kanost M.R."/>
            <person name="Arrese E.L."/>
            <person name="Cao X."/>
            <person name="Chen Y.R."/>
            <person name="Chellapilla S."/>
            <person name="Goldsmith M.R."/>
            <person name="Grosse-Wilde E."/>
            <person name="Heckel D.G."/>
            <person name="Herndon N."/>
            <person name="Jiang H."/>
            <person name="Papanicolaou A."/>
            <person name="Qu J."/>
            <person name="Soulages J.L."/>
            <person name="Vogel H."/>
            <person name="Walters J."/>
            <person name="Waterhouse R.M."/>
            <person name="Ahn S.J."/>
            <person name="Almeida F.C."/>
            <person name="An C."/>
            <person name="Aqrawi P."/>
            <person name="Bretschneider A."/>
            <person name="Bryant W.B."/>
            <person name="Bucks S."/>
            <person name="Chao H."/>
            <person name="Chevignon G."/>
            <person name="Christen J.M."/>
            <person name="Clarke D.F."/>
            <person name="Dittmer N.T."/>
            <person name="Ferguson L.C.F."/>
            <person name="Garavelou S."/>
            <person name="Gordon K.H.J."/>
            <person name="Gunaratna R.T."/>
            <person name="Han Y."/>
            <person name="Hauser F."/>
            <person name="He Y."/>
            <person name="Heidel-Fischer H."/>
            <person name="Hirsh A."/>
            <person name="Hu Y."/>
            <person name="Jiang H."/>
            <person name="Kalra D."/>
            <person name="Klinner C."/>
            <person name="Konig C."/>
            <person name="Kovar C."/>
            <person name="Kroll A.R."/>
            <person name="Kuwar S.S."/>
            <person name="Lee S.L."/>
            <person name="Lehman R."/>
            <person name="Li K."/>
            <person name="Li Z."/>
            <person name="Liang H."/>
            <person name="Lovelace S."/>
            <person name="Lu Z."/>
            <person name="Mansfield J.H."/>
            <person name="McCulloch K.J."/>
            <person name="Mathew T."/>
            <person name="Morton B."/>
            <person name="Muzny D.M."/>
            <person name="Neunemann D."/>
            <person name="Ongeri F."/>
            <person name="Pauchet Y."/>
            <person name="Pu L.L."/>
            <person name="Pyrousis I."/>
            <person name="Rao X.J."/>
            <person name="Redding A."/>
            <person name="Roesel C."/>
            <person name="Sanchez-Gracia A."/>
            <person name="Schaack S."/>
            <person name="Shukla A."/>
            <person name="Tetreau G."/>
            <person name="Wang Y."/>
            <person name="Xiong G.H."/>
            <person name="Traut W."/>
            <person name="Walsh T.K."/>
            <person name="Worley K.C."/>
            <person name="Wu D."/>
            <person name="Wu W."/>
            <person name="Wu Y.Q."/>
            <person name="Zhang X."/>
            <person name="Zou Z."/>
            <person name="Zucker H."/>
            <person name="Briscoe A.D."/>
            <person name="Burmester T."/>
            <person name="Clem R.J."/>
            <person name="Feyereisen R."/>
            <person name="Grimmelikhuijzen C.J.P."/>
            <person name="Hamodrakas S.J."/>
            <person name="Hansson B.S."/>
            <person name="Huguet E."/>
            <person name="Jermiin L.S."/>
            <person name="Lan Q."/>
            <person name="Lehman H.K."/>
            <person name="Lorenzen M."/>
            <person name="Merzendorfer H."/>
            <person name="Michalopoulos I."/>
            <person name="Morton D.B."/>
            <person name="Muthukrishnan S."/>
            <person name="Oakeshott J.G."/>
            <person name="Palmer W."/>
            <person name="Park Y."/>
            <person name="Passarelli A.L."/>
            <person name="Rozas J."/>
            <person name="Schwartz L.M."/>
            <person name="Smith W."/>
            <person name="Southgate A."/>
            <person name="Vilcinskas A."/>
            <person name="Vogt R."/>
            <person name="Wang P."/>
            <person name="Werren J."/>
            <person name="Yu X.Q."/>
            <person name="Zhou J.J."/>
            <person name="Brown S.J."/>
            <person name="Scherer S.E."/>
            <person name="Richards S."/>
            <person name="Blissard G.W."/>
        </authorList>
    </citation>
    <scope>NUCLEOTIDE SEQUENCE</scope>
</reference>
<proteinExistence type="predicted"/>
<name>A0A921YZG2_MANSE</name>
<evidence type="ECO:0000313" key="2">
    <source>
        <dbReference type="EMBL" id="KAG6448527.1"/>
    </source>
</evidence>